<keyword evidence="1" id="KW-0732">Signal</keyword>
<dbReference type="WBParaSite" id="Csp11.Scaffold629.g8530.t1">
    <property type="protein sequence ID" value="Csp11.Scaffold629.g8530.t1"/>
    <property type="gene ID" value="Csp11.Scaffold629.g8530"/>
</dbReference>
<feature type="signal peptide" evidence="1">
    <location>
        <begin position="1"/>
        <end position="17"/>
    </location>
</feature>
<dbReference type="PANTHER" id="PTHR21662:SF59">
    <property type="entry name" value="RECEPTOR PROTEIN-TYROSINE KINASE"/>
    <property type="match status" value="1"/>
</dbReference>
<dbReference type="Gene3D" id="3.80.20.20">
    <property type="entry name" value="Receptor L-domain"/>
    <property type="match status" value="1"/>
</dbReference>
<dbReference type="AlphaFoldDB" id="A0A1I7UEK1"/>
<accession>A0A1I7UEK1</accession>
<name>A0A1I7UEK1_9PELO</name>
<sequence>MWFFLILLFINTILLQAALSPADTFFKKKNCDSQCIFNKELSLESISSFPTNCSRVCTFLSLNEYSGINESKLTNLFKNVKVLIGGLSVSNTAFTSLKFLAPLEGIECSDDVGINIQNNNEMVDTGLINLKTIDCPTIFISAGFQMTGLNVPKLERVYSNTIDEIIFKNNSEELLLDPFLCYGLRNVLSMDNEDAPTFDGETCEQVEKSAPERNVTYMDGKSKSATMVNNFHECFDFLVSVVIFVVTQL</sequence>
<evidence type="ECO:0000256" key="1">
    <source>
        <dbReference type="SAM" id="SignalP"/>
    </source>
</evidence>
<dbReference type="InterPro" id="IPR036941">
    <property type="entry name" value="Rcpt_L-dom_sf"/>
</dbReference>
<reference evidence="4" key="1">
    <citation type="submission" date="2016-11" db="UniProtKB">
        <authorList>
            <consortium name="WormBaseParasite"/>
        </authorList>
    </citation>
    <scope>IDENTIFICATION</scope>
</reference>
<dbReference type="InterPro" id="IPR053079">
    <property type="entry name" value="SPS2_domain"/>
</dbReference>
<dbReference type="Proteomes" id="UP000095282">
    <property type="component" value="Unplaced"/>
</dbReference>
<evidence type="ECO:0000313" key="3">
    <source>
        <dbReference type="Proteomes" id="UP000095282"/>
    </source>
</evidence>
<dbReference type="eggNOG" id="ENOG502TK6H">
    <property type="taxonomic scope" value="Eukaryota"/>
</dbReference>
<proteinExistence type="predicted"/>
<evidence type="ECO:0000313" key="4">
    <source>
        <dbReference type="WBParaSite" id="Csp11.Scaffold629.g8530.t1"/>
    </source>
</evidence>
<keyword evidence="3" id="KW-1185">Reference proteome</keyword>
<protein>
    <submittedName>
        <fullName evidence="4">Recep_L_domain domain-containing protein</fullName>
    </submittedName>
</protein>
<dbReference type="InterPro" id="IPR000494">
    <property type="entry name" value="Rcpt_L-dom"/>
</dbReference>
<dbReference type="SUPFAM" id="SSF52058">
    <property type="entry name" value="L domain-like"/>
    <property type="match status" value="1"/>
</dbReference>
<evidence type="ECO:0000259" key="2">
    <source>
        <dbReference type="Pfam" id="PF01030"/>
    </source>
</evidence>
<organism evidence="3 4">
    <name type="scientific">Caenorhabditis tropicalis</name>
    <dbReference type="NCBI Taxonomy" id="1561998"/>
    <lineage>
        <taxon>Eukaryota</taxon>
        <taxon>Metazoa</taxon>
        <taxon>Ecdysozoa</taxon>
        <taxon>Nematoda</taxon>
        <taxon>Chromadorea</taxon>
        <taxon>Rhabditida</taxon>
        <taxon>Rhabditina</taxon>
        <taxon>Rhabditomorpha</taxon>
        <taxon>Rhabditoidea</taxon>
        <taxon>Rhabditidae</taxon>
        <taxon>Peloderinae</taxon>
        <taxon>Caenorhabditis</taxon>
    </lineage>
</organism>
<feature type="domain" description="Receptor L-domain" evidence="2">
    <location>
        <begin position="52"/>
        <end position="141"/>
    </location>
</feature>
<dbReference type="Pfam" id="PF01030">
    <property type="entry name" value="Recep_L_domain"/>
    <property type="match status" value="1"/>
</dbReference>
<dbReference type="PANTHER" id="PTHR21662">
    <property type="entry name" value="RECEPTOR PROTEIN-TYROSINE KINASE"/>
    <property type="match status" value="1"/>
</dbReference>
<feature type="chain" id="PRO_5009308816" evidence="1">
    <location>
        <begin position="18"/>
        <end position="249"/>
    </location>
</feature>